<proteinExistence type="predicted"/>
<evidence type="ECO:0000313" key="2">
    <source>
        <dbReference type="EMBL" id="GAA0743116.1"/>
    </source>
</evidence>
<evidence type="ECO:0000313" key="3">
    <source>
        <dbReference type="Proteomes" id="UP001500736"/>
    </source>
</evidence>
<sequence length="70" mass="8174">MEHQIINCYELDLKQNFPEDLRLSQIECESLKHKNNILFNMLVGLGAGFLTIFLLKLIISEKNNKQNPKE</sequence>
<gene>
    <name evidence="2" type="ORF">GCM10009431_15930</name>
</gene>
<name>A0ABP3UWT8_9FLAO</name>
<feature type="transmembrane region" description="Helical" evidence="1">
    <location>
        <begin position="37"/>
        <end position="59"/>
    </location>
</feature>
<accession>A0ABP3UWT8</accession>
<protein>
    <submittedName>
        <fullName evidence="2">Uncharacterized protein</fullName>
    </submittedName>
</protein>
<comment type="caution">
    <text evidence="2">The sequence shown here is derived from an EMBL/GenBank/DDBJ whole genome shotgun (WGS) entry which is preliminary data.</text>
</comment>
<keyword evidence="1" id="KW-1133">Transmembrane helix</keyword>
<evidence type="ECO:0000256" key="1">
    <source>
        <dbReference type="SAM" id="Phobius"/>
    </source>
</evidence>
<dbReference type="EMBL" id="BAAAGF010000002">
    <property type="protein sequence ID" value="GAA0743116.1"/>
    <property type="molecule type" value="Genomic_DNA"/>
</dbReference>
<keyword evidence="3" id="KW-1185">Reference proteome</keyword>
<keyword evidence="1" id="KW-0472">Membrane</keyword>
<keyword evidence="1" id="KW-0812">Transmembrane</keyword>
<reference evidence="3" key="1">
    <citation type="journal article" date="2019" name="Int. J. Syst. Evol. Microbiol.">
        <title>The Global Catalogue of Microorganisms (GCM) 10K type strain sequencing project: providing services to taxonomists for standard genome sequencing and annotation.</title>
        <authorList>
            <consortium name="The Broad Institute Genomics Platform"/>
            <consortium name="The Broad Institute Genome Sequencing Center for Infectious Disease"/>
            <person name="Wu L."/>
            <person name="Ma J."/>
        </authorList>
    </citation>
    <scope>NUCLEOTIDE SEQUENCE [LARGE SCALE GENOMIC DNA]</scope>
    <source>
        <strain evidence="3">JCM 15976</strain>
    </source>
</reference>
<dbReference type="Proteomes" id="UP001500736">
    <property type="component" value="Unassembled WGS sequence"/>
</dbReference>
<organism evidence="2 3">
    <name type="scientific">Gaetbulibacter jejuensis</name>
    <dbReference type="NCBI Taxonomy" id="584607"/>
    <lineage>
        <taxon>Bacteria</taxon>
        <taxon>Pseudomonadati</taxon>
        <taxon>Bacteroidota</taxon>
        <taxon>Flavobacteriia</taxon>
        <taxon>Flavobacteriales</taxon>
        <taxon>Flavobacteriaceae</taxon>
        <taxon>Gaetbulibacter</taxon>
    </lineage>
</organism>
<dbReference type="RefSeq" id="WP_343797266.1">
    <property type="nucleotide sequence ID" value="NZ_BAAAGF010000002.1"/>
</dbReference>